<sequence>MKRTTLLLLTCLFAGRALAIGAGAEGMTQLSLERCRQLVEAGAILSMMELMARVEALSGGQLLDSVLLQSDDDYIYELEVAGIDGVVRMLYVDARTGVLVDF</sequence>
<comment type="caution">
    <text evidence="2">The sequence shown here is derived from an EMBL/GenBank/DDBJ whole genome shotgun (WGS) entry which is preliminary data.</text>
</comment>
<proteinExistence type="predicted"/>
<organism evidence="2 3">
    <name type="scientific">Marinobacterium aestuariivivens</name>
    <dbReference type="NCBI Taxonomy" id="1698799"/>
    <lineage>
        <taxon>Bacteria</taxon>
        <taxon>Pseudomonadati</taxon>
        <taxon>Pseudomonadota</taxon>
        <taxon>Gammaproteobacteria</taxon>
        <taxon>Oceanospirillales</taxon>
        <taxon>Oceanospirillaceae</taxon>
        <taxon>Marinobacterium</taxon>
    </lineage>
</organism>
<accession>A0ABW1ZYJ0</accession>
<feature type="signal peptide" evidence="1">
    <location>
        <begin position="1"/>
        <end position="19"/>
    </location>
</feature>
<dbReference type="RefSeq" id="WP_379908700.1">
    <property type="nucleotide sequence ID" value="NZ_JBHSWE010000001.1"/>
</dbReference>
<evidence type="ECO:0000313" key="3">
    <source>
        <dbReference type="Proteomes" id="UP001596422"/>
    </source>
</evidence>
<feature type="chain" id="PRO_5045299510" evidence="1">
    <location>
        <begin position="20"/>
        <end position="102"/>
    </location>
</feature>
<evidence type="ECO:0000256" key="1">
    <source>
        <dbReference type="SAM" id="SignalP"/>
    </source>
</evidence>
<name>A0ABW1ZYJ0_9GAMM</name>
<dbReference type="EMBL" id="JBHSWE010000001">
    <property type="protein sequence ID" value="MFC6670194.1"/>
    <property type="molecule type" value="Genomic_DNA"/>
</dbReference>
<protein>
    <submittedName>
        <fullName evidence="2">PepSY domain-containing protein</fullName>
    </submittedName>
</protein>
<evidence type="ECO:0000313" key="2">
    <source>
        <dbReference type="EMBL" id="MFC6670194.1"/>
    </source>
</evidence>
<reference evidence="3" key="1">
    <citation type="journal article" date="2019" name="Int. J. Syst. Evol. Microbiol.">
        <title>The Global Catalogue of Microorganisms (GCM) 10K type strain sequencing project: providing services to taxonomists for standard genome sequencing and annotation.</title>
        <authorList>
            <consortium name="The Broad Institute Genomics Platform"/>
            <consortium name="The Broad Institute Genome Sequencing Center for Infectious Disease"/>
            <person name="Wu L."/>
            <person name="Ma J."/>
        </authorList>
    </citation>
    <scope>NUCLEOTIDE SEQUENCE [LARGE SCALE GENOMIC DNA]</scope>
    <source>
        <strain evidence="3">NBRC 111756</strain>
    </source>
</reference>
<keyword evidence="1" id="KW-0732">Signal</keyword>
<keyword evidence="3" id="KW-1185">Reference proteome</keyword>
<dbReference type="Proteomes" id="UP001596422">
    <property type="component" value="Unassembled WGS sequence"/>
</dbReference>
<gene>
    <name evidence="2" type="ORF">ACFQDL_08930</name>
</gene>